<keyword evidence="3 6" id="KW-0812">Transmembrane</keyword>
<comment type="caution">
    <text evidence="8">The sequence shown here is derived from an EMBL/GenBank/DDBJ whole genome shotgun (WGS) entry which is preliminary data.</text>
</comment>
<feature type="transmembrane region" description="Helical" evidence="6">
    <location>
        <begin position="71"/>
        <end position="96"/>
    </location>
</feature>
<feature type="transmembrane region" description="Helical" evidence="6">
    <location>
        <begin position="6"/>
        <end position="28"/>
    </location>
</feature>
<dbReference type="EMBL" id="PFED01000061">
    <property type="protein sequence ID" value="PJE63070.1"/>
    <property type="molecule type" value="Genomic_DNA"/>
</dbReference>
<dbReference type="Proteomes" id="UP000229554">
    <property type="component" value="Unassembled WGS sequence"/>
</dbReference>
<dbReference type="Pfam" id="PF09335">
    <property type="entry name" value="VTT_dom"/>
    <property type="match status" value="1"/>
</dbReference>
<sequence>MKINKRNYLPIFLIVLTFLIMILIGTMIPEATIRTTMANAGPWGVALLIFCLWVTNVAAPLSGSPFLFAGFYLYGQMSVVYAFIAAVIASITNFWIGRIWGRKVVEKLAGLDALEKLDGLTKDYGLQSLFVFRLFMKEFHDVISYAYGLTNLRFSQYFMVSTLGMIPATIIWYLISLKVTDAVSFTAISWIFAYASGTIYFGWIKFGRKWVKNYFRRR</sequence>
<feature type="transmembrane region" description="Helical" evidence="6">
    <location>
        <begin position="157"/>
        <end position="175"/>
    </location>
</feature>
<evidence type="ECO:0000256" key="5">
    <source>
        <dbReference type="ARBA" id="ARBA00023136"/>
    </source>
</evidence>
<comment type="similarity">
    <text evidence="6">Belongs to the TVP38/TMEM64 family.</text>
</comment>
<comment type="subcellular location">
    <subcellularLocation>
        <location evidence="1 6">Cell membrane</location>
        <topology evidence="1 6">Multi-pass membrane protein</topology>
    </subcellularLocation>
</comment>
<evidence type="ECO:0000256" key="3">
    <source>
        <dbReference type="ARBA" id="ARBA00022692"/>
    </source>
</evidence>
<accession>A0A2M8KT66</accession>
<dbReference type="GO" id="GO:0005886">
    <property type="term" value="C:plasma membrane"/>
    <property type="evidence" value="ECO:0007669"/>
    <property type="project" value="UniProtKB-SubCell"/>
</dbReference>
<evidence type="ECO:0000313" key="9">
    <source>
        <dbReference type="Proteomes" id="UP000229554"/>
    </source>
</evidence>
<dbReference type="AlphaFoldDB" id="A0A2M8KT66"/>
<evidence type="ECO:0000256" key="1">
    <source>
        <dbReference type="ARBA" id="ARBA00004651"/>
    </source>
</evidence>
<evidence type="ECO:0000256" key="4">
    <source>
        <dbReference type="ARBA" id="ARBA00022989"/>
    </source>
</evidence>
<keyword evidence="5 6" id="KW-0472">Membrane</keyword>
<dbReference type="PANTHER" id="PTHR12677:SF59">
    <property type="entry name" value="GOLGI APPARATUS MEMBRANE PROTEIN TVP38-RELATED"/>
    <property type="match status" value="1"/>
</dbReference>
<keyword evidence="4 6" id="KW-1133">Transmembrane helix</keyword>
<gene>
    <name evidence="8" type="ORF">COU88_01505</name>
</gene>
<proteinExistence type="inferred from homology"/>
<evidence type="ECO:0000256" key="2">
    <source>
        <dbReference type="ARBA" id="ARBA00022475"/>
    </source>
</evidence>
<evidence type="ECO:0000259" key="7">
    <source>
        <dbReference type="Pfam" id="PF09335"/>
    </source>
</evidence>
<feature type="transmembrane region" description="Helical" evidence="6">
    <location>
        <begin position="40"/>
        <end position="59"/>
    </location>
</feature>
<dbReference type="PANTHER" id="PTHR12677">
    <property type="entry name" value="GOLGI APPARATUS MEMBRANE PROTEIN TVP38-RELATED"/>
    <property type="match status" value="1"/>
</dbReference>
<feature type="transmembrane region" description="Helical" evidence="6">
    <location>
        <begin position="187"/>
        <end position="206"/>
    </location>
</feature>
<name>A0A2M8KT66_9BACT</name>
<organism evidence="8 9">
    <name type="scientific">Candidatus Roizmanbacteria bacterium CG10_big_fil_rev_8_21_14_0_10_39_6</name>
    <dbReference type="NCBI Taxonomy" id="1974853"/>
    <lineage>
        <taxon>Bacteria</taxon>
        <taxon>Candidatus Roizmaniibacteriota</taxon>
    </lineage>
</organism>
<dbReference type="InterPro" id="IPR032816">
    <property type="entry name" value="VTT_dom"/>
</dbReference>
<reference evidence="9" key="1">
    <citation type="submission" date="2017-09" db="EMBL/GenBank/DDBJ databases">
        <title>Depth-based differentiation of microbial function through sediment-hosted aquifers and enrichment of novel symbionts in the deep terrestrial subsurface.</title>
        <authorList>
            <person name="Probst A.J."/>
            <person name="Ladd B."/>
            <person name="Jarett J.K."/>
            <person name="Geller-Mcgrath D.E."/>
            <person name="Sieber C.M.K."/>
            <person name="Emerson J.B."/>
            <person name="Anantharaman K."/>
            <person name="Thomas B.C."/>
            <person name="Malmstrom R."/>
            <person name="Stieglmeier M."/>
            <person name="Klingl A."/>
            <person name="Woyke T."/>
            <person name="Ryan C.M."/>
            <person name="Banfield J.F."/>
        </authorList>
    </citation>
    <scope>NUCLEOTIDE SEQUENCE [LARGE SCALE GENOMIC DNA]</scope>
</reference>
<protein>
    <recommendedName>
        <fullName evidence="6">TVP38/TMEM64 family membrane protein</fullName>
    </recommendedName>
</protein>
<evidence type="ECO:0000256" key="6">
    <source>
        <dbReference type="RuleBase" id="RU366058"/>
    </source>
</evidence>
<feature type="domain" description="VTT" evidence="7">
    <location>
        <begin position="63"/>
        <end position="175"/>
    </location>
</feature>
<keyword evidence="2 6" id="KW-1003">Cell membrane</keyword>
<evidence type="ECO:0000313" key="8">
    <source>
        <dbReference type="EMBL" id="PJE63070.1"/>
    </source>
</evidence>
<dbReference type="InterPro" id="IPR015414">
    <property type="entry name" value="TMEM64"/>
</dbReference>